<evidence type="ECO:0000256" key="1">
    <source>
        <dbReference type="ARBA" id="ARBA00007362"/>
    </source>
</evidence>
<proteinExistence type="inferred from homology"/>
<comment type="similarity">
    <text evidence="1">Belongs to the EamA transporter family.</text>
</comment>
<accession>A0ABV9ERZ7</accession>
<feature type="transmembrane region" description="Helical" evidence="2">
    <location>
        <begin position="152"/>
        <end position="170"/>
    </location>
</feature>
<reference evidence="5" key="1">
    <citation type="journal article" date="2019" name="Int. J. Syst. Evol. Microbiol.">
        <title>The Global Catalogue of Microorganisms (GCM) 10K type strain sequencing project: providing services to taxonomists for standard genome sequencing and annotation.</title>
        <authorList>
            <consortium name="The Broad Institute Genomics Platform"/>
            <consortium name="The Broad Institute Genome Sequencing Center for Infectious Disease"/>
            <person name="Wu L."/>
            <person name="Ma J."/>
        </authorList>
    </citation>
    <scope>NUCLEOTIDE SEQUENCE [LARGE SCALE GENOMIC DNA]</scope>
    <source>
        <strain evidence="5">CCUG 49560</strain>
    </source>
</reference>
<dbReference type="RefSeq" id="WP_262845273.1">
    <property type="nucleotide sequence ID" value="NZ_JANZYP010000037.1"/>
</dbReference>
<keyword evidence="5" id="KW-1185">Reference proteome</keyword>
<keyword evidence="2" id="KW-1133">Transmembrane helix</keyword>
<keyword evidence="2" id="KW-0472">Membrane</keyword>
<gene>
    <name evidence="4" type="ORF">ACFO8L_32130</name>
</gene>
<dbReference type="InterPro" id="IPR000620">
    <property type="entry name" value="EamA_dom"/>
</dbReference>
<organism evidence="4 5">
    <name type="scientific">Sphaerisporangium corydalis</name>
    <dbReference type="NCBI Taxonomy" id="1441875"/>
    <lineage>
        <taxon>Bacteria</taxon>
        <taxon>Bacillati</taxon>
        <taxon>Actinomycetota</taxon>
        <taxon>Actinomycetes</taxon>
        <taxon>Streptosporangiales</taxon>
        <taxon>Streptosporangiaceae</taxon>
        <taxon>Sphaerisporangium</taxon>
    </lineage>
</organism>
<evidence type="ECO:0000259" key="3">
    <source>
        <dbReference type="Pfam" id="PF00892"/>
    </source>
</evidence>
<feature type="transmembrane region" description="Helical" evidence="2">
    <location>
        <begin position="210"/>
        <end position="232"/>
    </location>
</feature>
<feature type="domain" description="EamA" evidence="3">
    <location>
        <begin position="124"/>
        <end position="256"/>
    </location>
</feature>
<protein>
    <submittedName>
        <fullName evidence="4">DMT family transporter</fullName>
    </submittedName>
</protein>
<feature type="transmembrane region" description="Helical" evidence="2">
    <location>
        <begin position="121"/>
        <end position="140"/>
    </location>
</feature>
<dbReference type="InterPro" id="IPR037185">
    <property type="entry name" value="EmrE-like"/>
</dbReference>
<feature type="transmembrane region" description="Helical" evidence="2">
    <location>
        <begin position="38"/>
        <end position="57"/>
    </location>
</feature>
<sequence length="258" mass="26270">MAHGSADRLVGFALMGVADVVCGGVGVALTGLPPREAWPFILASASLHVVYQILLIVSYQLGQFSQTYPLARGTSPWVVALVSVTVLGQELPVVQLAGVLTISAGLLALVLIGGRPSRAQVPALAAAFCTGLTIAGYTVLDGVGVHHASVLGYASWLFLLQGPVIPLIALARRGRALRGLPLTTAASGLTGGVVSLAAYGLVLWAQTRGALAPIAALRETSIVIGAAIGAVFLGERFGLRRAFAAAVVVAGIILISLP</sequence>
<dbReference type="Proteomes" id="UP001595891">
    <property type="component" value="Unassembled WGS sequence"/>
</dbReference>
<dbReference type="Pfam" id="PF00892">
    <property type="entry name" value="EamA"/>
    <property type="match status" value="1"/>
</dbReference>
<evidence type="ECO:0000313" key="5">
    <source>
        <dbReference type="Proteomes" id="UP001595891"/>
    </source>
</evidence>
<dbReference type="EMBL" id="JBHSFN010000025">
    <property type="protein sequence ID" value="MFC4590784.1"/>
    <property type="molecule type" value="Genomic_DNA"/>
</dbReference>
<dbReference type="SUPFAM" id="SSF103481">
    <property type="entry name" value="Multidrug resistance efflux transporter EmrE"/>
    <property type="match status" value="2"/>
</dbReference>
<comment type="caution">
    <text evidence="4">The sequence shown here is derived from an EMBL/GenBank/DDBJ whole genome shotgun (WGS) entry which is preliminary data.</text>
</comment>
<dbReference type="Gene3D" id="1.10.3730.20">
    <property type="match status" value="1"/>
</dbReference>
<evidence type="ECO:0000256" key="2">
    <source>
        <dbReference type="SAM" id="Phobius"/>
    </source>
</evidence>
<keyword evidence="2" id="KW-0812">Transmembrane</keyword>
<feature type="transmembrane region" description="Helical" evidence="2">
    <location>
        <begin position="93"/>
        <end position="114"/>
    </location>
</feature>
<name>A0ABV9ERZ7_9ACTN</name>
<feature type="transmembrane region" description="Helical" evidence="2">
    <location>
        <begin position="239"/>
        <end position="257"/>
    </location>
</feature>
<evidence type="ECO:0000313" key="4">
    <source>
        <dbReference type="EMBL" id="MFC4590784.1"/>
    </source>
</evidence>
<feature type="transmembrane region" description="Helical" evidence="2">
    <location>
        <begin position="12"/>
        <end position="32"/>
    </location>
</feature>
<feature type="transmembrane region" description="Helical" evidence="2">
    <location>
        <begin position="182"/>
        <end position="204"/>
    </location>
</feature>